<keyword evidence="7 12" id="KW-0411">Iron-sulfur</keyword>
<keyword evidence="10 12" id="KW-0456">Lyase</keyword>
<dbReference type="PROSITE" id="PS00764">
    <property type="entry name" value="ENDONUCLEASE_III_1"/>
    <property type="match status" value="1"/>
</dbReference>
<comment type="similarity">
    <text evidence="1 12">Belongs to the Nth/MutY family.</text>
</comment>
<dbReference type="InterPro" id="IPR005759">
    <property type="entry name" value="Nth"/>
</dbReference>
<keyword evidence="11 12" id="KW-0326">Glycosidase</keyword>
<evidence type="ECO:0000256" key="7">
    <source>
        <dbReference type="ARBA" id="ARBA00023014"/>
    </source>
</evidence>
<dbReference type="SMART" id="SM00478">
    <property type="entry name" value="ENDO3c"/>
    <property type="match status" value="1"/>
</dbReference>
<dbReference type="InterPro" id="IPR003651">
    <property type="entry name" value="Endonuclease3_FeS-loop_motif"/>
</dbReference>
<evidence type="ECO:0000313" key="15">
    <source>
        <dbReference type="EMBL" id="MBA2226222.1"/>
    </source>
</evidence>
<dbReference type="FunFam" id="1.10.1670.10:FF:000001">
    <property type="entry name" value="Endonuclease III"/>
    <property type="match status" value="1"/>
</dbReference>
<evidence type="ECO:0000256" key="5">
    <source>
        <dbReference type="ARBA" id="ARBA00022801"/>
    </source>
</evidence>
<comment type="function">
    <text evidence="12">DNA repair enzyme that has both DNA N-glycosylase activity and AP-lyase activity. The DNA N-glycosylase activity releases various damaged pyrimidines from DNA by cleaving the N-glycosidic bond, leaving an AP (apurinic/apyrimidinic) site. The AP-lyase activity cleaves the phosphodiester bond 3' to the AP site by a beta-elimination, leaving a 3'-terminal unsaturated sugar and a product with a terminal 5'-phosphate.</text>
</comment>
<keyword evidence="15" id="KW-0255">Endonuclease</keyword>
<accession>A0A7V9ABY1</accession>
<dbReference type="CDD" id="cd00056">
    <property type="entry name" value="ENDO3c"/>
    <property type="match status" value="1"/>
</dbReference>
<dbReference type="AlphaFoldDB" id="A0A7V9ABY1"/>
<dbReference type="Pfam" id="PF00730">
    <property type="entry name" value="HhH-GPD"/>
    <property type="match status" value="1"/>
</dbReference>
<proteinExistence type="inferred from homology"/>
<evidence type="ECO:0000256" key="10">
    <source>
        <dbReference type="ARBA" id="ARBA00023239"/>
    </source>
</evidence>
<dbReference type="GO" id="GO:0006285">
    <property type="term" value="P:base-excision repair, AP site formation"/>
    <property type="evidence" value="ECO:0007669"/>
    <property type="project" value="TreeGrafter"/>
</dbReference>
<feature type="binding site" evidence="12">
    <location>
        <position position="221"/>
    </location>
    <ligand>
        <name>[4Fe-4S] cluster</name>
        <dbReference type="ChEBI" id="CHEBI:49883"/>
    </ligand>
</feature>
<keyword evidence="4 12" id="KW-0227">DNA damage</keyword>
<dbReference type="Gene3D" id="1.10.1670.10">
    <property type="entry name" value="Helix-hairpin-Helix base-excision DNA repair enzymes (C-terminal)"/>
    <property type="match status" value="1"/>
</dbReference>
<name>A0A7V9ABY1_9BACT</name>
<dbReference type="PANTHER" id="PTHR10359">
    <property type="entry name" value="A/G-SPECIFIC ADENINE GLYCOSYLASE/ENDONUCLEASE III"/>
    <property type="match status" value="1"/>
</dbReference>
<evidence type="ECO:0000256" key="12">
    <source>
        <dbReference type="HAMAP-Rule" id="MF_00942"/>
    </source>
</evidence>
<dbReference type="Pfam" id="PF10576">
    <property type="entry name" value="EndIII_4Fe-2S"/>
    <property type="match status" value="1"/>
</dbReference>
<evidence type="ECO:0000256" key="1">
    <source>
        <dbReference type="ARBA" id="ARBA00008343"/>
    </source>
</evidence>
<keyword evidence="16" id="KW-1185">Reference proteome</keyword>
<dbReference type="GO" id="GO:0140078">
    <property type="term" value="F:class I DNA-(apurinic or apyrimidinic site) endonuclease activity"/>
    <property type="evidence" value="ECO:0007669"/>
    <property type="project" value="UniProtKB-EC"/>
</dbReference>
<dbReference type="NCBIfam" id="TIGR01083">
    <property type="entry name" value="nth"/>
    <property type="match status" value="1"/>
</dbReference>
<evidence type="ECO:0000256" key="13">
    <source>
        <dbReference type="SAM" id="MobiDB-lite"/>
    </source>
</evidence>
<dbReference type="GO" id="GO:0003677">
    <property type="term" value="F:DNA binding"/>
    <property type="evidence" value="ECO:0007669"/>
    <property type="project" value="UniProtKB-UniRule"/>
</dbReference>
<dbReference type="EC" id="4.2.99.18" evidence="12"/>
<dbReference type="InterPro" id="IPR011257">
    <property type="entry name" value="DNA_glycosylase"/>
</dbReference>
<feature type="binding site" evidence="12">
    <location>
        <position position="230"/>
    </location>
    <ligand>
        <name>[4Fe-4S] cluster</name>
        <dbReference type="ChEBI" id="CHEBI:49883"/>
    </ligand>
</feature>
<evidence type="ECO:0000256" key="6">
    <source>
        <dbReference type="ARBA" id="ARBA00023004"/>
    </source>
</evidence>
<keyword evidence="8 12" id="KW-0238">DNA-binding</keyword>
<evidence type="ECO:0000256" key="4">
    <source>
        <dbReference type="ARBA" id="ARBA00022763"/>
    </source>
</evidence>
<comment type="caution">
    <text evidence="15">The sequence shown here is derived from an EMBL/GenBank/DDBJ whole genome shotgun (WGS) entry which is preliminary data.</text>
</comment>
<dbReference type="PANTHER" id="PTHR10359:SF18">
    <property type="entry name" value="ENDONUCLEASE III"/>
    <property type="match status" value="1"/>
</dbReference>
<evidence type="ECO:0000259" key="14">
    <source>
        <dbReference type="SMART" id="SM00478"/>
    </source>
</evidence>
<dbReference type="InterPro" id="IPR004036">
    <property type="entry name" value="Endonuclease-III-like_CS2"/>
</dbReference>
<evidence type="ECO:0000313" key="16">
    <source>
        <dbReference type="Proteomes" id="UP000542342"/>
    </source>
</evidence>
<comment type="catalytic activity">
    <reaction evidence="12">
        <text>2'-deoxyribonucleotide-(2'-deoxyribose 5'-phosphate)-2'-deoxyribonucleotide-DNA = a 3'-end 2'-deoxyribonucleotide-(2,3-dehydro-2,3-deoxyribose 5'-phosphate)-DNA + a 5'-end 5'-phospho-2'-deoxyribonucleoside-DNA + H(+)</text>
        <dbReference type="Rhea" id="RHEA:66592"/>
        <dbReference type="Rhea" id="RHEA-COMP:13180"/>
        <dbReference type="Rhea" id="RHEA-COMP:16897"/>
        <dbReference type="Rhea" id="RHEA-COMP:17067"/>
        <dbReference type="ChEBI" id="CHEBI:15378"/>
        <dbReference type="ChEBI" id="CHEBI:136412"/>
        <dbReference type="ChEBI" id="CHEBI:157695"/>
        <dbReference type="ChEBI" id="CHEBI:167181"/>
        <dbReference type="EC" id="4.2.99.18"/>
    </reaction>
</comment>
<organism evidence="15 16">
    <name type="scientific">Thermogemmata fonticola</name>
    <dbReference type="NCBI Taxonomy" id="2755323"/>
    <lineage>
        <taxon>Bacteria</taxon>
        <taxon>Pseudomonadati</taxon>
        <taxon>Planctomycetota</taxon>
        <taxon>Planctomycetia</taxon>
        <taxon>Gemmatales</taxon>
        <taxon>Gemmataceae</taxon>
        <taxon>Thermogemmata</taxon>
    </lineage>
</organism>
<dbReference type="InterPro" id="IPR023170">
    <property type="entry name" value="HhH_base_excis_C"/>
</dbReference>
<dbReference type="Proteomes" id="UP000542342">
    <property type="component" value="Unassembled WGS sequence"/>
</dbReference>
<keyword evidence="2 12" id="KW-0004">4Fe-4S</keyword>
<dbReference type="FunFam" id="1.10.340.30:FF:000001">
    <property type="entry name" value="Endonuclease III"/>
    <property type="match status" value="1"/>
</dbReference>
<keyword evidence="5 12" id="KW-0378">Hydrolase</keyword>
<evidence type="ECO:0000256" key="11">
    <source>
        <dbReference type="ARBA" id="ARBA00023295"/>
    </source>
</evidence>
<dbReference type="InterPro" id="IPR004035">
    <property type="entry name" value="Endouclease-III_FeS-bd_BS"/>
</dbReference>
<dbReference type="EMBL" id="JACEFB010000005">
    <property type="protein sequence ID" value="MBA2226222.1"/>
    <property type="molecule type" value="Genomic_DNA"/>
</dbReference>
<dbReference type="InterPro" id="IPR000445">
    <property type="entry name" value="HhH_motif"/>
</dbReference>
<feature type="binding site" evidence="12">
    <location>
        <position position="224"/>
    </location>
    <ligand>
        <name>[4Fe-4S] cluster</name>
        <dbReference type="ChEBI" id="CHEBI:49883"/>
    </ligand>
</feature>
<dbReference type="GO" id="GO:0046872">
    <property type="term" value="F:metal ion binding"/>
    <property type="evidence" value="ECO:0007669"/>
    <property type="project" value="UniProtKB-KW"/>
</dbReference>
<gene>
    <name evidence="12 15" type="primary">nth</name>
    <name evidence="15" type="ORF">H0921_08620</name>
</gene>
<evidence type="ECO:0000256" key="9">
    <source>
        <dbReference type="ARBA" id="ARBA00023204"/>
    </source>
</evidence>
<dbReference type="InterPro" id="IPR003265">
    <property type="entry name" value="HhH-GPD_domain"/>
</dbReference>
<evidence type="ECO:0000256" key="8">
    <source>
        <dbReference type="ARBA" id="ARBA00023125"/>
    </source>
</evidence>
<keyword evidence="3 12" id="KW-0479">Metal-binding</keyword>
<dbReference type="PROSITE" id="PS01155">
    <property type="entry name" value="ENDONUCLEASE_III_2"/>
    <property type="match status" value="1"/>
</dbReference>
<dbReference type="Pfam" id="PF00633">
    <property type="entry name" value="HHH"/>
    <property type="match status" value="1"/>
</dbReference>
<keyword evidence="9 12" id="KW-0234">DNA repair</keyword>
<dbReference type="Gene3D" id="1.10.340.30">
    <property type="entry name" value="Hypothetical protein, domain 2"/>
    <property type="match status" value="1"/>
</dbReference>
<evidence type="ECO:0000256" key="2">
    <source>
        <dbReference type="ARBA" id="ARBA00022485"/>
    </source>
</evidence>
<keyword evidence="15" id="KW-0540">Nuclease</keyword>
<sequence>MNQSIRPVPDVSDPQPPGAGRPRRRLLPVRERAAAINQRLAQIYPQPSTALRHDNPLQLLIATILSAQCTDERVNQVTPRLFARYRTAEDFARADLRELEAIIRPTGYYRSKARHIRDCCAQLVERFGGQVPRTLEELVTLPGIGRKTANVVLGDAFGVPGITVDTHVKRLSQRLGLTRHTDPNKIEQALMKLLPPAEWTAFSHRLILHGRQVCQARKPRCDSCILADLCPKIGVSLKKPVKSRTRKSQRKE</sequence>
<dbReference type="GO" id="GO:0051539">
    <property type="term" value="F:4 iron, 4 sulfur cluster binding"/>
    <property type="evidence" value="ECO:0007669"/>
    <property type="project" value="UniProtKB-UniRule"/>
</dbReference>
<dbReference type="GO" id="GO:0019104">
    <property type="term" value="F:DNA N-glycosylase activity"/>
    <property type="evidence" value="ECO:0007669"/>
    <property type="project" value="UniProtKB-UniRule"/>
</dbReference>
<dbReference type="RefSeq" id="WP_194537668.1">
    <property type="nucleotide sequence ID" value="NZ_JACEFB010000005.1"/>
</dbReference>
<feature type="region of interest" description="Disordered" evidence="13">
    <location>
        <begin position="1"/>
        <end position="24"/>
    </location>
</feature>
<keyword evidence="6 12" id="KW-0408">Iron</keyword>
<dbReference type="SUPFAM" id="SSF48150">
    <property type="entry name" value="DNA-glycosylase"/>
    <property type="match status" value="1"/>
</dbReference>
<comment type="cofactor">
    <cofactor evidence="12">
        <name>[4Fe-4S] cluster</name>
        <dbReference type="ChEBI" id="CHEBI:49883"/>
    </cofactor>
    <text evidence="12">Binds 1 [4Fe-4S] cluster.</text>
</comment>
<feature type="binding site" evidence="12">
    <location>
        <position position="214"/>
    </location>
    <ligand>
        <name>[4Fe-4S] cluster</name>
        <dbReference type="ChEBI" id="CHEBI:49883"/>
    </ligand>
</feature>
<reference evidence="15 16" key="1">
    <citation type="submission" date="2020-07" db="EMBL/GenBank/DDBJ databases">
        <title>Thermogemmata thermophila gen. nov., sp. nov., a novel moderate thermophilic planctomycete from a Kamchatka hot spring.</title>
        <authorList>
            <person name="Elcheninov A.G."/>
            <person name="Podosokorskaya O.A."/>
            <person name="Kovaleva O.L."/>
            <person name="Novikov A."/>
            <person name="Bonch-Osmolovskaya E.A."/>
            <person name="Toshchakov S.V."/>
            <person name="Kublanov I.V."/>
        </authorList>
    </citation>
    <scope>NUCLEOTIDE SEQUENCE [LARGE SCALE GENOMIC DNA]</scope>
    <source>
        <strain evidence="15 16">2918</strain>
    </source>
</reference>
<feature type="domain" description="HhH-GPD" evidence="14">
    <location>
        <begin position="65"/>
        <end position="212"/>
    </location>
</feature>
<dbReference type="SMART" id="SM00525">
    <property type="entry name" value="FES"/>
    <property type="match status" value="1"/>
</dbReference>
<evidence type="ECO:0000256" key="3">
    <source>
        <dbReference type="ARBA" id="ARBA00022723"/>
    </source>
</evidence>
<protein>
    <recommendedName>
        <fullName evidence="12">Endonuclease III</fullName>
        <ecNumber evidence="12">4.2.99.18</ecNumber>
    </recommendedName>
    <alternativeName>
        <fullName evidence="12">DNA-(apurinic or apyrimidinic site) lyase</fullName>
    </alternativeName>
</protein>
<dbReference type="HAMAP" id="MF_00942">
    <property type="entry name" value="Nth"/>
    <property type="match status" value="1"/>
</dbReference>